<comment type="caution">
    <text evidence="1">The sequence shown here is derived from an EMBL/GenBank/DDBJ whole genome shotgun (WGS) entry which is preliminary data.</text>
</comment>
<dbReference type="EMBL" id="BKCJ011221875">
    <property type="protein sequence ID" value="GFD05970.1"/>
    <property type="molecule type" value="Genomic_DNA"/>
</dbReference>
<dbReference type="AlphaFoldDB" id="A0A699T836"/>
<name>A0A699T836_TANCI</name>
<sequence length="110" mass="13027">MVLTRSFLKSYLIVNEARNQLVLSQIRPGVEQIRLYDVIITNEPTAEEKRRIRTRILKNARKLSYMDTFSEVFEELQILDEKQRAKLVSIATSLQYEDRYATLDIEEFRG</sequence>
<organism evidence="1">
    <name type="scientific">Tanacetum cinerariifolium</name>
    <name type="common">Dalmatian daisy</name>
    <name type="synonym">Chrysanthemum cinerariifolium</name>
    <dbReference type="NCBI Taxonomy" id="118510"/>
    <lineage>
        <taxon>Eukaryota</taxon>
        <taxon>Viridiplantae</taxon>
        <taxon>Streptophyta</taxon>
        <taxon>Embryophyta</taxon>
        <taxon>Tracheophyta</taxon>
        <taxon>Spermatophyta</taxon>
        <taxon>Magnoliopsida</taxon>
        <taxon>eudicotyledons</taxon>
        <taxon>Gunneridae</taxon>
        <taxon>Pentapetalae</taxon>
        <taxon>asterids</taxon>
        <taxon>campanulids</taxon>
        <taxon>Asterales</taxon>
        <taxon>Asteraceae</taxon>
        <taxon>Asteroideae</taxon>
        <taxon>Anthemideae</taxon>
        <taxon>Anthemidinae</taxon>
        <taxon>Tanacetum</taxon>
    </lineage>
</organism>
<reference evidence="1" key="1">
    <citation type="journal article" date="2019" name="Sci. Rep.">
        <title>Draft genome of Tanacetum cinerariifolium, the natural source of mosquito coil.</title>
        <authorList>
            <person name="Yamashiro T."/>
            <person name="Shiraishi A."/>
            <person name="Satake H."/>
            <person name="Nakayama K."/>
        </authorList>
    </citation>
    <scope>NUCLEOTIDE SEQUENCE</scope>
</reference>
<evidence type="ECO:0000313" key="1">
    <source>
        <dbReference type="EMBL" id="GFD05970.1"/>
    </source>
</evidence>
<proteinExistence type="predicted"/>
<feature type="non-terminal residue" evidence="1">
    <location>
        <position position="110"/>
    </location>
</feature>
<accession>A0A699T836</accession>
<gene>
    <name evidence="1" type="ORF">Tci_877939</name>
</gene>
<protein>
    <submittedName>
        <fullName evidence="1">Uncharacterized protein</fullName>
    </submittedName>
</protein>